<feature type="transmembrane region" description="Helical" evidence="1">
    <location>
        <begin position="134"/>
        <end position="155"/>
    </location>
</feature>
<keyword evidence="1" id="KW-1133">Transmembrane helix</keyword>
<reference evidence="2" key="1">
    <citation type="journal article" date="2015" name="Nature">
        <title>Complex archaea that bridge the gap between prokaryotes and eukaryotes.</title>
        <authorList>
            <person name="Spang A."/>
            <person name="Saw J.H."/>
            <person name="Jorgensen S.L."/>
            <person name="Zaremba-Niedzwiedzka K."/>
            <person name="Martijn J."/>
            <person name="Lind A.E."/>
            <person name="van Eijk R."/>
            <person name="Schleper C."/>
            <person name="Guy L."/>
            <person name="Ettema T.J."/>
        </authorList>
    </citation>
    <scope>NUCLEOTIDE SEQUENCE</scope>
</reference>
<evidence type="ECO:0000313" key="2">
    <source>
        <dbReference type="EMBL" id="KKL65405.1"/>
    </source>
</evidence>
<feature type="non-terminal residue" evidence="2">
    <location>
        <position position="1"/>
    </location>
</feature>
<comment type="caution">
    <text evidence="2">The sequence shown here is derived from an EMBL/GenBank/DDBJ whole genome shotgun (WGS) entry which is preliminary data.</text>
</comment>
<name>A0A0F9G7E3_9ZZZZ</name>
<gene>
    <name evidence="2" type="ORF">LCGC14_2155320</name>
</gene>
<accession>A0A0F9G7E3</accession>
<evidence type="ECO:0000256" key="1">
    <source>
        <dbReference type="SAM" id="Phobius"/>
    </source>
</evidence>
<dbReference type="PANTHER" id="PTHR34980:SF2">
    <property type="entry name" value="INNER MEMBRANE PROTEIN YHAH-RELATED"/>
    <property type="match status" value="1"/>
</dbReference>
<dbReference type="EMBL" id="LAZR01027542">
    <property type="protein sequence ID" value="KKL65405.1"/>
    <property type="molecule type" value="Genomic_DNA"/>
</dbReference>
<proteinExistence type="predicted"/>
<keyword evidence="1" id="KW-0472">Membrane</keyword>
<feature type="transmembrane region" description="Helical" evidence="1">
    <location>
        <begin position="65"/>
        <end position="83"/>
    </location>
</feature>
<dbReference type="InterPro" id="IPR008523">
    <property type="entry name" value="DUF805"/>
</dbReference>
<sequence length="176" mass="19163">FSQAVRTCFAKYASFRGRASRSEYWYFVLFLFLGTLALGLIDRLVFGTTLVETVPGYARVEANGFMGSAFSLATLIPLISSGWRRMHDSGRSGLYLFYPVIVMIGIVSFMAFMVGLEPVMAGDYAKIVTGASGVVMMIAAFVLLISPLLVLWWLARPSDPGPNAYGPPPAQEAPTT</sequence>
<protein>
    <recommendedName>
        <fullName evidence="3">DUF805 domain-containing protein</fullName>
    </recommendedName>
</protein>
<dbReference type="PANTHER" id="PTHR34980">
    <property type="entry name" value="INNER MEMBRANE PROTEIN-RELATED-RELATED"/>
    <property type="match status" value="1"/>
</dbReference>
<dbReference type="AlphaFoldDB" id="A0A0F9G7E3"/>
<evidence type="ECO:0008006" key="3">
    <source>
        <dbReference type="Google" id="ProtNLM"/>
    </source>
</evidence>
<keyword evidence="1" id="KW-0812">Transmembrane</keyword>
<feature type="transmembrane region" description="Helical" evidence="1">
    <location>
        <begin position="95"/>
        <end position="114"/>
    </location>
</feature>
<dbReference type="GO" id="GO:0005886">
    <property type="term" value="C:plasma membrane"/>
    <property type="evidence" value="ECO:0007669"/>
    <property type="project" value="TreeGrafter"/>
</dbReference>
<dbReference type="Pfam" id="PF05656">
    <property type="entry name" value="DUF805"/>
    <property type="match status" value="1"/>
</dbReference>
<organism evidence="2">
    <name type="scientific">marine sediment metagenome</name>
    <dbReference type="NCBI Taxonomy" id="412755"/>
    <lineage>
        <taxon>unclassified sequences</taxon>
        <taxon>metagenomes</taxon>
        <taxon>ecological metagenomes</taxon>
    </lineage>
</organism>
<feature type="transmembrane region" description="Helical" evidence="1">
    <location>
        <begin position="24"/>
        <end position="45"/>
    </location>
</feature>